<gene>
    <name evidence="1" type="ORF">UFOPK1755_00869</name>
</gene>
<dbReference type="EMBL" id="CAEZTX010000105">
    <property type="protein sequence ID" value="CAB4586693.1"/>
    <property type="molecule type" value="Genomic_DNA"/>
</dbReference>
<reference evidence="1" key="1">
    <citation type="submission" date="2020-05" db="EMBL/GenBank/DDBJ databases">
        <authorList>
            <person name="Chiriac C."/>
            <person name="Salcher M."/>
            <person name="Ghai R."/>
            <person name="Kavagutti S V."/>
        </authorList>
    </citation>
    <scope>NUCLEOTIDE SEQUENCE</scope>
</reference>
<protein>
    <submittedName>
        <fullName evidence="1">Unannotated protein</fullName>
    </submittedName>
</protein>
<accession>A0A6J6FI28</accession>
<evidence type="ECO:0000313" key="1">
    <source>
        <dbReference type="EMBL" id="CAB4586693.1"/>
    </source>
</evidence>
<dbReference type="AlphaFoldDB" id="A0A6J6FI28"/>
<proteinExistence type="predicted"/>
<sequence>MNSCKIQQRELWHSNKVLMEIRHGSMVQSLIPGMKHEKHAMRDSLNCCFVGSKNINGLKNLLEPCRFRHQVRMIWRASITPCKLAFANLKRPVHQRHHRSNKISTLAFAADARDYERSPSKKSPSPTSLVKCLRNHLISKFSLVIASQSWVKMEQESLTSSA</sequence>
<name>A0A6J6FI28_9ZZZZ</name>
<organism evidence="1">
    <name type="scientific">freshwater metagenome</name>
    <dbReference type="NCBI Taxonomy" id="449393"/>
    <lineage>
        <taxon>unclassified sequences</taxon>
        <taxon>metagenomes</taxon>
        <taxon>ecological metagenomes</taxon>
    </lineage>
</organism>